<dbReference type="GO" id="GO:0097038">
    <property type="term" value="C:perinuclear endoplasmic reticulum"/>
    <property type="evidence" value="ECO:0007669"/>
    <property type="project" value="TreeGrafter"/>
</dbReference>
<evidence type="ECO:0000256" key="9">
    <source>
        <dbReference type="ARBA" id="ARBA00023028"/>
    </source>
</evidence>
<dbReference type="FunFam" id="2.40.160.120:FF:000005">
    <property type="entry name" value="Oxysterol-binding protein"/>
    <property type="match status" value="1"/>
</dbReference>
<keyword evidence="10 15" id="KW-0445">Lipid transport</keyword>
<dbReference type="InterPro" id="IPR000648">
    <property type="entry name" value="Oxysterol-bd"/>
</dbReference>
<accession>A0AAV1Z865</accession>
<evidence type="ECO:0000256" key="17">
    <source>
        <dbReference type="SAM" id="MobiDB-lite"/>
    </source>
</evidence>
<evidence type="ECO:0000313" key="19">
    <source>
        <dbReference type="EMBL" id="CAL1267642.1"/>
    </source>
</evidence>
<evidence type="ECO:0000256" key="10">
    <source>
        <dbReference type="ARBA" id="ARBA00023055"/>
    </source>
</evidence>
<dbReference type="PROSITE" id="PS50088">
    <property type="entry name" value="ANK_REPEAT"/>
    <property type="match status" value="3"/>
</dbReference>
<keyword evidence="5" id="KW-0964">Secreted</keyword>
<dbReference type="GO" id="GO:0005886">
    <property type="term" value="C:plasma membrane"/>
    <property type="evidence" value="ECO:0007669"/>
    <property type="project" value="TreeGrafter"/>
</dbReference>
<dbReference type="Gene3D" id="1.25.40.20">
    <property type="entry name" value="Ankyrin repeat-containing domain"/>
    <property type="match status" value="2"/>
</dbReference>
<dbReference type="Pfam" id="PF00169">
    <property type="entry name" value="PH"/>
    <property type="match status" value="1"/>
</dbReference>
<keyword evidence="7" id="KW-0800">Toxin</keyword>
<dbReference type="GO" id="GO:0044231">
    <property type="term" value="C:host cell presynaptic membrane"/>
    <property type="evidence" value="ECO:0007669"/>
    <property type="project" value="UniProtKB-KW"/>
</dbReference>
<gene>
    <name evidence="19" type="ORF">LARSCL_LOCUS3788</name>
</gene>
<evidence type="ECO:0000256" key="11">
    <source>
        <dbReference type="ARBA" id="ARBA00023121"/>
    </source>
</evidence>
<feature type="domain" description="PH" evidence="18">
    <location>
        <begin position="247"/>
        <end position="347"/>
    </location>
</feature>
<evidence type="ECO:0000256" key="3">
    <source>
        <dbReference type="ARBA" id="ARBA00022448"/>
    </source>
</evidence>
<organism evidence="19 20">
    <name type="scientific">Larinioides sclopetarius</name>
    <dbReference type="NCBI Taxonomy" id="280406"/>
    <lineage>
        <taxon>Eukaryota</taxon>
        <taxon>Metazoa</taxon>
        <taxon>Ecdysozoa</taxon>
        <taxon>Arthropoda</taxon>
        <taxon>Chelicerata</taxon>
        <taxon>Arachnida</taxon>
        <taxon>Araneae</taxon>
        <taxon>Araneomorphae</taxon>
        <taxon>Entelegynae</taxon>
        <taxon>Araneoidea</taxon>
        <taxon>Araneidae</taxon>
        <taxon>Larinioides</taxon>
    </lineage>
</organism>
<dbReference type="Gene3D" id="3.30.70.3490">
    <property type="match status" value="1"/>
</dbReference>
<dbReference type="GO" id="GO:0005829">
    <property type="term" value="C:cytosol"/>
    <property type="evidence" value="ECO:0007669"/>
    <property type="project" value="TreeGrafter"/>
</dbReference>
<evidence type="ECO:0000256" key="16">
    <source>
        <dbReference type="SAM" id="Coils"/>
    </source>
</evidence>
<evidence type="ECO:0000256" key="7">
    <source>
        <dbReference type="ARBA" id="ARBA00022656"/>
    </source>
</evidence>
<dbReference type="InterPro" id="IPR018494">
    <property type="entry name" value="Oxysterol-bd_CS"/>
</dbReference>
<dbReference type="SMART" id="SM00233">
    <property type="entry name" value="PH"/>
    <property type="match status" value="1"/>
</dbReference>
<proteinExistence type="inferred from homology"/>
<evidence type="ECO:0000256" key="12">
    <source>
        <dbReference type="ARBA" id="ARBA00023298"/>
    </source>
</evidence>
<dbReference type="AlphaFoldDB" id="A0AAV1Z865"/>
<evidence type="ECO:0000259" key="18">
    <source>
        <dbReference type="PROSITE" id="PS50003"/>
    </source>
</evidence>
<dbReference type="GO" id="GO:0044218">
    <property type="term" value="C:other organism cell membrane"/>
    <property type="evidence" value="ECO:0007669"/>
    <property type="project" value="UniProtKB-KW"/>
</dbReference>
<evidence type="ECO:0000256" key="5">
    <source>
        <dbReference type="ARBA" id="ARBA00022525"/>
    </source>
</evidence>
<dbReference type="InterPro" id="IPR001849">
    <property type="entry name" value="PH_domain"/>
</dbReference>
<comment type="caution">
    <text evidence="19">The sequence shown here is derived from an EMBL/GenBank/DDBJ whole genome shotgun (WGS) entry which is preliminary data.</text>
</comment>
<evidence type="ECO:0000256" key="1">
    <source>
        <dbReference type="ARBA" id="ARBA00004175"/>
    </source>
</evidence>
<dbReference type="GO" id="GO:0032934">
    <property type="term" value="F:sterol binding"/>
    <property type="evidence" value="ECO:0007669"/>
    <property type="project" value="TreeGrafter"/>
</dbReference>
<keyword evidence="6" id="KW-1052">Target cell membrane</keyword>
<feature type="repeat" description="ANK" evidence="13">
    <location>
        <begin position="90"/>
        <end position="122"/>
    </location>
</feature>
<keyword evidence="20" id="KW-1185">Reference proteome</keyword>
<dbReference type="PROSITE" id="PS50297">
    <property type="entry name" value="ANK_REP_REGION"/>
    <property type="match status" value="3"/>
</dbReference>
<dbReference type="Proteomes" id="UP001497382">
    <property type="component" value="Unassembled WGS sequence"/>
</dbReference>
<feature type="repeat" description="ANK" evidence="13">
    <location>
        <begin position="57"/>
        <end position="89"/>
    </location>
</feature>
<reference evidence="19 20" key="1">
    <citation type="submission" date="2024-04" db="EMBL/GenBank/DDBJ databases">
        <authorList>
            <person name="Rising A."/>
            <person name="Reimegard J."/>
            <person name="Sonavane S."/>
            <person name="Akerstrom W."/>
            <person name="Nylinder S."/>
            <person name="Hedman E."/>
            <person name="Kallberg Y."/>
        </authorList>
    </citation>
    <scope>NUCLEOTIDE SEQUENCE [LARGE SCALE GENOMIC DNA]</scope>
</reference>
<dbReference type="GO" id="GO:0006869">
    <property type="term" value="P:lipid transport"/>
    <property type="evidence" value="ECO:0007669"/>
    <property type="project" value="UniProtKB-KW"/>
</dbReference>
<dbReference type="InterPro" id="IPR002110">
    <property type="entry name" value="Ankyrin_rpt"/>
</dbReference>
<comment type="subcellular location">
    <subcellularLocation>
        <location evidence="2">Secreted</location>
    </subcellularLocation>
    <subcellularLocation>
        <location evidence="1">Target cell membrane</location>
    </subcellularLocation>
</comment>
<protein>
    <recommendedName>
        <fullName evidence="15">Oxysterol-binding protein</fullName>
    </recommendedName>
</protein>
<evidence type="ECO:0000256" key="6">
    <source>
        <dbReference type="ARBA" id="ARBA00022537"/>
    </source>
</evidence>
<name>A0AAV1Z865_9ARAC</name>
<evidence type="ECO:0000256" key="8">
    <source>
        <dbReference type="ARBA" id="ARBA00022699"/>
    </source>
</evidence>
<evidence type="ECO:0000256" key="4">
    <source>
        <dbReference type="ARBA" id="ARBA00022483"/>
    </source>
</evidence>
<keyword evidence="12" id="KW-1053">Target membrane</keyword>
<dbReference type="Pfam" id="PF01237">
    <property type="entry name" value="Oxysterol_BP"/>
    <property type="match status" value="1"/>
</dbReference>
<dbReference type="SMART" id="SM00248">
    <property type="entry name" value="ANK"/>
    <property type="match status" value="4"/>
</dbReference>
<dbReference type="InterPro" id="IPR011993">
    <property type="entry name" value="PH-like_dom_sf"/>
</dbReference>
<comment type="similarity">
    <text evidence="14">Belongs to the OSBP family.</text>
</comment>
<dbReference type="PANTHER" id="PTHR10972">
    <property type="entry name" value="OXYSTEROL-BINDING PROTEIN-RELATED"/>
    <property type="match status" value="1"/>
</dbReference>
<keyword evidence="6" id="KW-0472">Membrane</keyword>
<dbReference type="Gene3D" id="2.30.29.30">
    <property type="entry name" value="Pleckstrin-homology domain (PH domain)/Phosphotyrosine-binding domain (PTB)"/>
    <property type="match status" value="1"/>
</dbReference>
<keyword evidence="16" id="KW-0175">Coiled coil</keyword>
<keyword evidence="11" id="KW-0446">Lipid-binding</keyword>
<dbReference type="PROSITE" id="PS01013">
    <property type="entry name" value="OSBP"/>
    <property type="match status" value="1"/>
</dbReference>
<dbReference type="GO" id="GO:0005576">
    <property type="term" value="C:extracellular region"/>
    <property type="evidence" value="ECO:0007669"/>
    <property type="project" value="UniProtKB-SubCell"/>
</dbReference>
<dbReference type="GO" id="GO:0090729">
    <property type="term" value="F:toxin activity"/>
    <property type="evidence" value="ECO:0007669"/>
    <property type="project" value="UniProtKB-KW"/>
</dbReference>
<dbReference type="PANTHER" id="PTHR10972:SF209">
    <property type="entry name" value="OXYSTEROL-BINDING PROTEIN"/>
    <property type="match status" value="1"/>
</dbReference>
<dbReference type="SUPFAM" id="SSF50729">
    <property type="entry name" value="PH domain-like"/>
    <property type="match status" value="1"/>
</dbReference>
<dbReference type="PROSITE" id="PS50003">
    <property type="entry name" value="PH_DOMAIN"/>
    <property type="match status" value="1"/>
</dbReference>
<dbReference type="SUPFAM" id="SSF48403">
    <property type="entry name" value="Ankyrin repeat"/>
    <property type="match status" value="1"/>
</dbReference>
<keyword evidence="13" id="KW-0040">ANK repeat</keyword>
<dbReference type="FunFam" id="3.30.70.3490:FF:000015">
    <property type="entry name" value="Oxysterol-binding protein"/>
    <property type="match status" value="1"/>
</dbReference>
<dbReference type="SUPFAM" id="SSF144000">
    <property type="entry name" value="Oxysterol-binding protein-like"/>
    <property type="match status" value="1"/>
</dbReference>
<keyword evidence="3 15" id="KW-0813">Transport</keyword>
<dbReference type="Pfam" id="PF12796">
    <property type="entry name" value="Ank_2"/>
    <property type="match status" value="2"/>
</dbReference>
<feature type="region of interest" description="Disordered" evidence="17">
    <location>
        <begin position="518"/>
        <end position="542"/>
    </location>
</feature>
<sequence length="998" mass="113838">MISDDDLPESPIPWQTPEEELLARSRTGDYAGTKELLKQFSDFQGQISININCKGNHDWTPLHYACYFGHEKIADVLIKFGADVNVINDTGDTPLHKASYTSREELVLLLLSKNADVFIRNSEGQTARDICESEDVKKLLKAAETADTEKKNSLLLHAAREGNIQVIENLLKSDNPPDINCVDSLGNSALHCAAYRGKKEAVLLLLQHGIDTTLKNLRGQLAVDLALNLPTKQILGVQPVKSFQKAAARFEGLLLRKSRFLGWKETWTILEKGVMSFFNSRADSTTGTRRKGYKYLDGAKVVADELDVAVFIIIFSDNTRQRFSVPLVHQQQVDRQKWINSISEHIEFSSHYLKQGFSDSDPEEEDDIVPVGTLKDKLQTAQAHLQLLEKSASALKSKYQEFKTVDNGNKSVFYTEVSPNTQWASLYSEVRSVVESAENVSSSLSHCLLIFSQQEQVRNLQLKQLEERCRFLQDALHTLAQEHHELEKSFVSPFHSPPNTPHYDDTDCDEFFDAFEGDYSPSQNKSNKDDSSSNSGTLGATDTTGQYVSFPMASSESETTPVPSKWGRMTLPVPQFSRNDFSVWSILKQCIGKELSKITMPVVFNEPLSFLQRLCENIEYFELLEKANTADDPLKRMEYVSAFAVACISSNWDRLGKPFNPLLGETYELVCKESDGFRIVTEQVSHHPPVTAFHADSPHFIFTGAIHPKLKLWARSVEIKPEGTVVVKLLKYNETYTWTGVTTCVHNIIVGKLWMEQCGIMEVTCHTNGLVAELNFKPAGWYSKDLNCVEGFIFDKQKTKLSFLYGKWTSSIRKLDCQYYDEYLRLKDLNPQSSNDGRASQQKESGLLNKFQRKKSVPAPIENGDKSDQYQSLEDLPYTVLWEAEPRTEWSSEYYNFTQFAMALNEFHEEMREILPPTDSRLRPDIRKLEEGDIDGAAFEKNRLEEKQREARKIRKKDKTTFYPLWFESKPHPHAKEEFWSYKGTYWDRNFSDCPDIF</sequence>
<evidence type="ECO:0000256" key="2">
    <source>
        <dbReference type="ARBA" id="ARBA00004613"/>
    </source>
</evidence>
<feature type="repeat" description="ANK" evidence="13">
    <location>
        <begin position="185"/>
        <end position="217"/>
    </location>
</feature>
<dbReference type="Gene3D" id="2.40.160.120">
    <property type="match status" value="1"/>
</dbReference>
<evidence type="ECO:0000256" key="15">
    <source>
        <dbReference type="RuleBase" id="RU003845"/>
    </source>
</evidence>
<dbReference type="GO" id="GO:0006887">
    <property type="term" value="P:exocytosis"/>
    <property type="evidence" value="ECO:0007669"/>
    <property type="project" value="UniProtKB-KW"/>
</dbReference>
<dbReference type="InterPro" id="IPR036770">
    <property type="entry name" value="Ankyrin_rpt-contain_sf"/>
</dbReference>
<dbReference type="EMBL" id="CAXIEN010000029">
    <property type="protein sequence ID" value="CAL1267642.1"/>
    <property type="molecule type" value="Genomic_DNA"/>
</dbReference>
<evidence type="ECO:0000256" key="13">
    <source>
        <dbReference type="PROSITE-ProRule" id="PRU00023"/>
    </source>
</evidence>
<keyword evidence="8" id="KW-0528">Neurotoxin</keyword>
<evidence type="ECO:0000256" key="14">
    <source>
        <dbReference type="RuleBase" id="RU003844"/>
    </source>
</evidence>
<dbReference type="InterPro" id="IPR037239">
    <property type="entry name" value="OSBP_sf"/>
</dbReference>
<evidence type="ECO:0000313" key="20">
    <source>
        <dbReference type="Proteomes" id="UP001497382"/>
    </source>
</evidence>
<feature type="coiled-coil region" evidence="16">
    <location>
        <begin position="371"/>
        <end position="398"/>
    </location>
</feature>
<keyword evidence="9" id="KW-0638">Presynaptic neurotoxin</keyword>
<keyword evidence="4" id="KW-0268">Exocytosis</keyword>